<name>A0A0G4NTH4_PENC3</name>
<evidence type="ECO:0000256" key="5">
    <source>
        <dbReference type="ARBA" id="ARBA00023033"/>
    </source>
</evidence>
<comment type="cofactor">
    <cofactor evidence="1">
        <name>FAD</name>
        <dbReference type="ChEBI" id="CHEBI:57692"/>
    </cofactor>
</comment>
<evidence type="ECO:0000256" key="3">
    <source>
        <dbReference type="ARBA" id="ARBA00022827"/>
    </source>
</evidence>
<keyword evidence="3" id="KW-0274">FAD</keyword>
<evidence type="ECO:0000256" key="2">
    <source>
        <dbReference type="ARBA" id="ARBA00022630"/>
    </source>
</evidence>
<keyword evidence="5" id="KW-0503">Monooxygenase</keyword>
<organism evidence="7 8">
    <name type="scientific">Penicillium camemberti (strain FM 013)</name>
    <dbReference type="NCBI Taxonomy" id="1429867"/>
    <lineage>
        <taxon>Eukaryota</taxon>
        <taxon>Fungi</taxon>
        <taxon>Dikarya</taxon>
        <taxon>Ascomycota</taxon>
        <taxon>Pezizomycotina</taxon>
        <taxon>Eurotiomycetes</taxon>
        <taxon>Eurotiomycetidae</taxon>
        <taxon>Eurotiales</taxon>
        <taxon>Aspergillaceae</taxon>
        <taxon>Penicillium</taxon>
    </lineage>
</organism>
<keyword evidence="2" id="KW-0285">Flavoprotein</keyword>
<dbReference type="AlphaFoldDB" id="A0A0G4NTH4"/>
<evidence type="ECO:0000256" key="4">
    <source>
        <dbReference type="ARBA" id="ARBA00023002"/>
    </source>
</evidence>
<dbReference type="PRINTS" id="PR00420">
    <property type="entry name" value="RNGMNOXGNASE"/>
</dbReference>
<feature type="domain" description="FAD-binding" evidence="6">
    <location>
        <begin position="117"/>
        <end position="370"/>
    </location>
</feature>
<dbReference type="PANTHER" id="PTHR47178:SF6">
    <property type="entry name" value="FAD-BINDING DOMAIN-CONTAINING PROTEIN"/>
    <property type="match status" value="1"/>
</dbReference>
<reference evidence="7 8" key="1">
    <citation type="journal article" date="2014" name="Nat. Commun.">
        <title>Multiple recent horizontal transfers of a large genomic region in cheese making fungi.</title>
        <authorList>
            <person name="Cheeseman K."/>
            <person name="Ropars J."/>
            <person name="Renault P."/>
            <person name="Dupont J."/>
            <person name="Gouzy J."/>
            <person name="Branca A."/>
            <person name="Abraham A.L."/>
            <person name="Ceppi M."/>
            <person name="Conseiller E."/>
            <person name="Debuchy R."/>
            <person name="Malagnac F."/>
            <person name="Goarin A."/>
            <person name="Silar P."/>
            <person name="Lacoste S."/>
            <person name="Sallet E."/>
            <person name="Bensimon A."/>
            <person name="Giraud T."/>
            <person name="Brygoo Y."/>
        </authorList>
    </citation>
    <scope>NUCLEOTIDE SEQUENCE [LARGE SCALE GENOMIC DNA]</scope>
    <source>
        <strain evidence="8">FM 013</strain>
    </source>
</reference>
<sequence length="406" mass="44821">MHVLIVGGGLGGLSLAQNLRKQGISFEIFERDADENARFQGWAIALHSIIDRLSSSVPSDLPDLRESTNHLSPLKLPPQIAMYLPGRTDRIGFQDSPQFPIIRAERGRLRKWLATNIPVRWGCQVTRIEQDEHGVSVHLADGSIAKGDFLVGADGINSVVREHLLQQSSKDLLRVVPLATVVGELTLSGEAFKRQLSLGHSGYMCIRPDLGFIAFVGLHYTLPDGFSGRYYWNFMQTSDVSDPNHWLQTASPQEKRDRVLNAIAGMPAELREIFDQTPVEGIRPESHVWRDLELDSLPVGRVILVGDAAHAMTPFRGEGGYHTLIDTLLLGDIFRDMNTDAKFKDTAAVSEAIASYNKEMLQRGRKAVQDSRNVHGNAGRVGPDGKPLVVEMVPLSDLEIKLGIDG</sequence>
<protein>
    <submittedName>
        <fullName evidence="7">Aromatic-ring hydroxylase-like</fullName>
    </submittedName>
</protein>
<dbReference type="InterPro" id="IPR002938">
    <property type="entry name" value="FAD-bd"/>
</dbReference>
<dbReference type="EMBL" id="HG793134">
    <property type="protein sequence ID" value="CRL17415.1"/>
    <property type="molecule type" value="Genomic_DNA"/>
</dbReference>
<dbReference type="PANTHER" id="PTHR47178">
    <property type="entry name" value="MONOOXYGENASE, FAD-BINDING"/>
    <property type="match status" value="1"/>
</dbReference>
<accession>A0A0G4NTH4</accession>
<dbReference type="Proteomes" id="UP000053732">
    <property type="component" value="Unassembled WGS sequence"/>
</dbReference>
<dbReference type="GO" id="GO:0004497">
    <property type="term" value="F:monooxygenase activity"/>
    <property type="evidence" value="ECO:0007669"/>
    <property type="project" value="UniProtKB-KW"/>
</dbReference>
<keyword evidence="4" id="KW-0560">Oxidoreductase</keyword>
<evidence type="ECO:0000259" key="6">
    <source>
        <dbReference type="Pfam" id="PF01494"/>
    </source>
</evidence>
<proteinExistence type="predicted"/>
<evidence type="ECO:0000313" key="8">
    <source>
        <dbReference type="Proteomes" id="UP000053732"/>
    </source>
</evidence>
<dbReference type="SUPFAM" id="SSF51905">
    <property type="entry name" value="FAD/NAD(P)-binding domain"/>
    <property type="match status" value="1"/>
</dbReference>
<dbReference type="GO" id="GO:0071949">
    <property type="term" value="F:FAD binding"/>
    <property type="evidence" value="ECO:0007669"/>
    <property type="project" value="InterPro"/>
</dbReference>
<dbReference type="InterPro" id="IPR036188">
    <property type="entry name" value="FAD/NAD-bd_sf"/>
</dbReference>
<keyword evidence="8" id="KW-1185">Reference proteome</keyword>
<dbReference type="Gene3D" id="3.50.50.60">
    <property type="entry name" value="FAD/NAD(P)-binding domain"/>
    <property type="match status" value="1"/>
</dbReference>
<gene>
    <name evidence="7" type="ORF">PCAMFM013_S001g000375</name>
</gene>
<dbReference type="Pfam" id="PF01494">
    <property type="entry name" value="FAD_binding_3"/>
    <property type="match status" value="1"/>
</dbReference>
<evidence type="ECO:0000313" key="7">
    <source>
        <dbReference type="EMBL" id="CRL17415.1"/>
    </source>
</evidence>
<dbReference type="STRING" id="1429867.A0A0G4NTH4"/>
<dbReference type="Pfam" id="PF13450">
    <property type="entry name" value="NAD_binding_8"/>
    <property type="match status" value="1"/>
</dbReference>
<evidence type="ECO:0000256" key="1">
    <source>
        <dbReference type="ARBA" id="ARBA00001974"/>
    </source>
</evidence>